<comment type="caution">
    <text evidence="8">The sequence shown here is derived from an EMBL/GenBank/DDBJ whole genome shotgun (WGS) entry which is preliminary data.</text>
</comment>
<reference evidence="8 9" key="1">
    <citation type="submission" date="2016-01" db="EMBL/GenBank/DDBJ databases">
        <title>Janibacter melonis strain CD11_4 genome sequencing and assembly.</title>
        <authorList>
            <person name="Nair G.R."/>
            <person name="Kaur G."/>
            <person name="Chander A.M."/>
            <person name="Mayilraj S."/>
        </authorList>
    </citation>
    <scope>NUCLEOTIDE SEQUENCE [LARGE SCALE GENOMIC DNA]</scope>
    <source>
        <strain evidence="8 9">CD11-4</strain>
    </source>
</reference>
<dbReference type="Proteomes" id="UP000076976">
    <property type="component" value="Unassembled WGS sequence"/>
</dbReference>
<dbReference type="CDD" id="cd17316">
    <property type="entry name" value="MFS_SV2_like"/>
    <property type="match status" value="1"/>
</dbReference>
<keyword evidence="4 6" id="KW-1133">Transmembrane helix</keyword>
<feature type="transmembrane region" description="Helical" evidence="6">
    <location>
        <begin position="58"/>
        <end position="75"/>
    </location>
</feature>
<dbReference type="Gene3D" id="1.20.1250.20">
    <property type="entry name" value="MFS general substrate transporter like domains"/>
    <property type="match status" value="1"/>
</dbReference>
<evidence type="ECO:0000313" key="9">
    <source>
        <dbReference type="Proteomes" id="UP000076976"/>
    </source>
</evidence>
<evidence type="ECO:0000256" key="4">
    <source>
        <dbReference type="ARBA" id="ARBA00022989"/>
    </source>
</evidence>
<keyword evidence="9" id="KW-1185">Reference proteome</keyword>
<dbReference type="PROSITE" id="PS50850">
    <property type="entry name" value="MFS"/>
    <property type="match status" value="1"/>
</dbReference>
<proteinExistence type="predicted"/>
<feature type="transmembrane region" description="Helical" evidence="6">
    <location>
        <begin position="87"/>
        <end position="104"/>
    </location>
</feature>
<gene>
    <name evidence="8" type="ORF">AWH69_03315</name>
</gene>
<accession>A0A176QGG9</accession>
<feature type="transmembrane region" description="Helical" evidence="6">
    <location>
        <begin position="290"/>
        <end position="318"/>
    </location>
</feature>
<feature type="transmembrane region" description="Helical" evidence="6">
    <location>
        <begin position="351"/>
        <end position="373"/>
    </location>
</feature>
<evidence type="ECO:0000256" key="3">
    <source>
        <dbReference type="ARBA" id="ARBA00022692"/>
    </source>
</evidence>
<feature type="transmembrane region" description="Helical" evidence="6">
    <location>
        <begin position="257"/>
        <end position="278"/>
    </location>
</feature>
<keyword evidence="3 6" id="KW-0812">Transmembrane</keyword>
<dbReference type="STRING" id="262209.AWH69_03315"/>
<dbReference type="Pfam" id="PF00083">
    <property type="entry name" value="Sugar_tr"/>
    <property type="match status" value="1"/>
</dbReference>
<evidence type="ECO:0000256" key="2">
    <source>
        <dbReference type="ARBA" id="ARBA00022448"/>
    </source>
</evidence>
<feature type="domain" description="Major facilitator superfamily (MFS) profile" evidence="7">
    <location>
        <begin position="21"/>
        <end position="440"/>
    </location>
</feature>
<organism evidence="8 9">
    <name type="scientific">Janibacter melonis</name>
    <dbReference type="NCBI Taxonomy" id="262209"/>
    <lineage>
        <taxon>Bacteria</taxon>
        <taxon>Bacillati</taxon>
        <taxon>Actinomycetota</taxon>
        <taxon>Actinomycetes</taxon>
        <taxon>Micrococcales</taxon>
        <taxon>Intrasporangiaceae</taxon>
        <taxon>Janibacter</taxon>
    </lineage>
</organism>
<dbReference type="SUPFAM" id="SSF103473">
    <property type="entry name" value="MFS general substrate transporter"/>
    <property type="match status" value="1"/>
</dbReference>
<feature type="transmembrane region" description="Helical" evidence="6">
    <location>
        <begin position="145"/>
        <end position="168"/>
    </location>
</feature>
<dbReference type="EMBL" id="LQZG01000001">
    <property type="protein sequence ID" value="OAB88819.1"/>
    <property type="molecule type" value="Genomic_DNA"/>
</dbReference>
<name>A0A176QGG9_9MICO</name>
<feature type="transmembrane region" description="Helical" evidence="6">
    <location>
        <begin position="414"/>
        <end position="433"/>
    </location>
</feature>
<dbReference type="PANTHER" id="PTHR23511:SF34">
    <property type="entry name" value="SYNAPTIC VESICLE GLYCOPROTEIN 2"/>
    <property type="match status" value="1"/>
</dbReference>
<evidence type="ECO:0000256" key="5">
    <source>
        <dbReference type="ARBA" id="ARBA00023136"/>
    </source>
</evidence>
<dbReference type="InterPro" id="IPR036259">
    <property type="entry name" value="MFS_trans_sf"/>
</dbReference>
<evidence type="ECO:0000313" key="8">
    <source>
        <dbReference type="EMBL" id="OAB88819.1"/>
    </source>
</evidence>
<evidence type="ECO:0000259" key="7">
    <source>
        <dbReference type="PROSITE" id="PS50850"/>
    </source>
</evidence>
<feature type="transmembrane region" description="Helical" evidence="6">
    <location>
        <begin position="385"/>
        <end position="408"/>
    </location>
</feature>
<feature type="transmembrane region" description="Helical" evidence="6">
    <location>
        <begin position="325"/>
        <end position="345"/>
    </location>
</feature>
<comment type="subcellular location">
    <subcellularLocation>
        <location evidence="1">Cell membrane</location>
        <topology evidence="1">Multi-pass membrane protein</topology>
    </subcellularLocation>
</comment>
<dbReference type="InterPro" id="IPR005828">
    <property type="entry name" value="MFS_sugar_transport-like"/>
</dbReference>
<dbReference type="InterPro" id="IPR005829">
    <property type="entry name" value="Sugar_transporter_CS"/>
</dbReference>
<dbReference type="PANTHER" id="PTHR23511">
    <property type="entry name" value="SYNAPTIC VESICLE GLYCOPROTEIN 2"/>
    <property type="match status" value="1"/>
</dbReference>
<keyword evidence="5 6" id="KW-0472">Membrane</keyword>
<feature type="transmembrane region" description="Helical" evidence="6">
    <location>
        <begin position="174"/>
        <end position="191"/>
    </location>
</feature>
<dbReference type="PROSITE" id="PS00217">
    <property type="entry name" value="SUGAR_TRANSPORT_2"/>
    <property type="match status" value="1"/>
</dbReference>
<dbReference type="InterPro" id="IPR020846">
    <property type="entry name" value="MFS_dom"/>
</dbReference>
<dbReference type="AlphaFoldDB" id="A0A176QGG9"/>
<dbReference type="GO" id="GO:0022857">
    <property type="term" value="F:transmembrane transporter activity"/>
    <property type="evidence" value="ECO:0007669"/>
    <property type="project" value="InterPro"/>
</dbReference>
<feature type="transmembrane region" description="Helical" evidence="6">
    <location>
        <begin position="110"/>
        <end position="133"/>
    </location>
</feature>
<protein>
    <submittedName>
        <fullName evidence="8">MFS transporter</fullName>
    </submittedName>
</protein>
<sequence length="465" mass="49674">MRTGDQVVQDLPWRWDVQGKIFLIGGLGYLFDAWDVALNGFLTPLLGLEFDLSPGERGYVATANLIGMAVGAITWGSIADRLGRKRAFSITLMIFALFSVLGAFSPTYSIFLLLRFLAGFGLGGCIPVDYAIVGEFSPRAVRGKVLTALDLFWPIGATLAGLSAWALLEVEHNWRVMLGIMVLPALLTFWVRRGIPESPIYLAKVGREAEAREIIDRLVVETGATPEPYEIKPPVAQARVSGVVAASRQLRTIWGQLPMITFMAWMLFVSIMVVYYAALSWLPTLLRDAGATFTVAFLGSTIMSAIGIVGCALSAVLVDITGRKWLLGVSASLGSVALVGIGCTIDVPGAALIAIGIFGFVIQVAIPVLYAYIAEIYPTEVRASGFAWASSMSRIATGLAPIVFSAWAFPTLGLVNTFLVLMGAVFVAVAVMAKFGPETKGMELDAVVEDVDTAVPAPARAGALD</sequence>
<feature type="transmembrane region" description="Helical" evidence="6">
    <location>
        <begin position="21"/>
        <end position="46"/>
    </location>
</feature>
<dbReference type="GO" id="GO:0005886">
    <property type="term" value="C:plasma membrane"/>
    <property type="evidence" value="ECO:0007669"/>
    <property type="project" value="UniProtKB-SubCell"/>
</dbReference>
<dbReference type="RefSeq" id="WP_068271398.1">
    <property type="nucleotide sequence ID" value="NZ_LQZG01000001.1"/>
</dbReference>
<keyword evidence="2" id="KW-0813">Transport</keyword>
<evidence type="ECO:0000256" key="6">
    <source>
        <dbReference type="SAM" id="Phobius"/>
    </source>
</evidence>
<evidence type="ECO:0000256" key="1">
    <source>
        <dbReference type="ARBA" id="ARBA00004651"/>
    </source>
</evidence>